<reference evidence="1" key="1">
    <citation type="submission" date="2022-07" db="EMBL/GenBank/DDBJ databases">
        <title>Phylogenomic reconstructions and comparative analyses of Kickxellomycotina fungi.</title>
        <authorList>
            <person name="Reynolds N.K."/>
            <person name="Stajich J.E."/>
            <person name="Barry K."/>
            <person name="Grigoriev I.V."/>
            <person name="Crous P."/>
            <person name="Smith M.E."/>
        </authorList>
    </citation>
    <scope>NUCLEOTIDE SEQUENCE</scope>
    <source>
        <strain evidence="1">Benny 63K</strain>
    </source>
</reference>
<feature type="non-terminal residue" evidence="1">
    <location>
        <position position="1020"/>
    </location>
</feature>
<sequence>MSEASGTRYTLRNRNRRVSYRIPSPLLESPSQIRTSLRKQNDVDRLVDEHLSQSGLEDNVWAAVSKACGPLNDPNLGPRGENQAAGNDELEMILPMNMVELGAERCRKAGYVNDAMFADSSSCPLTTEVSFNDVGGLDDYVRSLKEMVVLPLVYPEISQSFGIKPPRGVLFHGPPGTGKTLMARALAQSCSMQKGGQPIAFFMRRGADCLSKWVGEAERQLRHLFEQAKAFQPSIIFFDELDGLAPVRSSRQDQVHASIVATLLALMDGIDDRGQVIVIGATNRPDSIDPALRRPGRFDREMLFRLPGTEARRSIVRIHTRKWVTPLSEADESDIVECTQGWGGADIGALCTEAVLAAVRRSFPQIYDSPERLNIDTRHIKVGAADLRHAMRAITPSTKRSGSSGISALSRALEPLMSDTCEGAAAYLRSALTSTAAVFRPRVAVYGRAGMGVGSLGAAVAYAMEACEIPVFVLSAVAMFRDADATPATQIARLFAEAQRKQPSLVFIPMAHRLTDVLDENTIALLDQCIDDLSMSDRIGVLVSAEAPRDCQPPRSNTDDDCELVWQQAMPEFARQWFAEIVSPDSRVCATMSTAEQRDAFFAPLFGLIGSSDMVELVIEPLDVAPIANSLALEQQLSPEENSVLNRLRHGMTAVLQLARTKPVFKNVLTPVSADIHPLFYSAFANPVFLSTIEDRIAARKYLTVAEFIDDFKMIGKNTLTYFEQTSIDITSNSPEPITDHLERDQVYSELYASLKIIGKVSKNMVVKCIDLETIEDSNAIAERRKQDIGLLGAMNGGRPSVNGAILDSSVLRGGVSIGLPSPPLLHPSLDGASRTSSFDSASCNDDSLPAQAYSTAMAADDADGVDAGSSSKYRKILEDELKSAASHLTIESLESLRVRLVAEASNTVEALLKPDRAFKAVVNALRLWQGERELAMTSTVFAGIRRATGITFRRNMPWPPIDVKTSEKLLNWYDSRIEQLSERAEERIRITIERYGADIEDPAIREVWEQQIRKDVMDK</sequence>
<proteinExistence type="predicted"/>
<dbReference type="EMBL" id="JANBPG010000445">
    <property type="protein sequence ID" value="KAJ1896454.1"/>
    <property type="molecule type" value="Genomic_DNA"/>
</dbReference>
<organism evidence="1 2">
    <name type="scientific">Kickxella alabastrina</name>
    <dbReference type="NCBI Taxonomy" id="61397"/>
    <lineage>
        <taxon>Eukaryota</taxon>
        <taxon>Fungi</taxon>
        <taxon>Fungi incertae sedis</taxon>
        <taxon>Zoopagomycota</taxon>
        <taxon>Kickxellomycotina</taxon>
        <taxon>Kickxellomycetes</taxon>
        <taxon>Kickxellales</taxon>
        <taxon>Kickxellaceae</taxon>
        <taxon>Kickxella</taxon>
    </lineage>
</organism>
<evidence type="ECO:0000313" key="1">
    <source>
        <dbReference type="EMBL" id="KAJ1896454.1"/>
    </source>
</evidence>
<dbReference type="Proteomes" id="UP001150581">
    <property type="component" value="Unassembled WGS sequence"/>
</dbReference>
<protein>
    <submittedName>
        <fullName evidence="1">TAT-binding protein-like protein 7, AAA ATPase</fullName>
    </submittedName>
</protein>
<gene>
    <name evidence="1" type="primary">YTA7_2</name>
    <name evidence="1" type="ORF">LPJ66_003977</name>
</gene>
<evidence type="ECO:0000313" key="2">
    <source>
        <dbReference type="Proteomes" id="UP001150581"/>
    </source>
</evidence>
<name>A0ACC1IIK8_9FUNG</name>
<keyword evidence="2" id="KW-1185">Reference proteome</keyword>
<comment type="caution">
    <text evidence="1">The sequence shown here is derived from an EMBL/GenBank/DDBJ whole genome shotgun (WGS) entry which is preliminary data.</text>
</comment>
<accession>A0ACC1IIK8</accession>